<dbReference type="Proteomes" id="UP001334248">
    <property type="component" value="Unassembled WGS sequence"/>
</dbReference>
<reference evidence="3 4" key="1">
    <citation type="journal article" date="2023" name="Res Sq">
        <title>Genomic and morphological characterization of Knufia obscura isolated from the Mars 2020 spacecraft assembly facility.</title>
        <authorList>
            <person name="Chander A.M."/>
            <person name="Teixeira M.M."/>
            <person name="Singh N.K."/>
            <person name="Williams M.P."/>
            <person name="Parker C.W."/>
            <person name="Leo P."/>
            <person name="Stajich J.E."/>
            <person name="Torok T."/>
            <person name="Tighe S."/>
            <person name="Mason C.E."/>
            <person name="Venkateswaran K."/>
        </authorList>
    </citation>
    <scope>NUCLEOTIDE SEQUENCE [LARGE SCALE GENOMIC DNA]</scope>
    <source>
        <strain evidence="3 4">CCFEE 5817</strain>
    </source>
</reference>
<dbReference type="PANTHER" id="PTHR38795:SF1">
    <property type="entry name" value="DUF6604 DOMAIN-CONTAINING PROTEIN"/>
    <property type="match status" value="1"/>
</dbReference>
<dbReference type="Pfam" id="PF20253">
    <property type="entry name" value="DUF6604"/>
    <property type="match status" value="1"/>
</dbReference>
<dbReference type="RefSeq" id="XP_064725598.1">
    <property type="nucleotide sequence ID" value="XM_064878519.1"/>
</dbReference>
<evidence type="ECO:0000313" key="4">
    <source>
        <dbReference type="Proteomes" id="UP001334248"/>
    </source>
</evidence>
<feature type="region of interest" description="Disordered" evidence="1">
    <location>
        <begin position="865"/>
        <end position="893"/>
    </location>
</feature>
<protein>
    <recommendedName>
        <fullName evidence="2">DUF6604 domain-containing protein</fullName>
    </recommendedName>
</protein>
<keyword evidence="4" id="KW-1185">Reference proteome</keyword>
<gene>
    <name evidence="3" type="ORF">PMZ80_010128</name>
</gene>
<evidence type="ECO:0000259" key="2">
    <source>
        <dbReference type="Pfam" id="PF20253"/>
    </source>
</evidence>
<comment type="caution">
    <text evidence="3">The sequence shown here is derived from an EMBL/GenBank/DDBJ whole genome shotgun (WGS) entry which is preliminary data.</text>
</comment>
<feature type="region of interest" description="Disordered" evidence="1">
    <location>
        <begin position="172"/>
        <end position="202"/>
    </location>
</feature>
<name>A0ABR0RBB0_9EURO</name>
<sequence>MAPKLDSELWLAYRTYKDDEKSVIKWIVEAARRDHSSAQSSKRLKQHQLTKDAPVSSIAIYEILPFVQQIIQQQPVVVMPPVIAHKLQNVVKKRLQCLRWYAQNTQDDDEEARKMNQNHEYPVRILRQAIDLMKQAGVLPKTSKGNSESNDQAEEDHGNVLVNRFAALNVSAPRSSRSQGDPEDGEKDTISVQITPEPRTREELAASRQQAEFLLAKMCLVEAMDELHAFLVQNWVSFSLGSTPLRSVALLTNQAIAMALEAELEAFNDISTSAKLEAEVEFRKSLDKTRRGNCKKGFFRMHDVIHKCLGLSAEELKQNCTSAVLQPISEIDYFTSHAYDNYKGSDIDTPDVHMALEMAVVSDIMSAHRKYVQTPDGSSLPSAELHWLLRGMYARKDTVLGPFDLLDTFAFAMRMEVVARALLRSRPNTGALRTAESLQRARSVAEEQMRMLTTKIALFDNYNEWGFAYLRGEFSRLAAEAQKHHDTFVDQSTSFLQTSWVCAGVEDFYQSTVLSLAGFVTVFHTNTFITLAHVYNILKEEGFLTAQWLDLEFLLSACGEEVVYRGPRPRASRPDAYMVRIMYSMGHTERSVEQSVLGSRPFKPMECGETAHAFNSRFLLWPVLSSLLNQIMRDTTLRGQEADSEELILRATVVQKILGKVPRNPKMGPDLKLTNRDELRKLANTTKHLSPLHILRLTKRKIGTELNINDFGFVEINKACIQITAQLLQLFKNNKWFTQFEGYAVDGLDSASDMMAAIAGELALMVKMKAQYPKDLSDTVFRERMKATSKIFEDWLDKKGAVGIEQIKREEHKHLSCLDASTLTMLEENVAEHGLLEDVFTSEQRAGMPAFTETTTLEDEIKAFFTSRGKERSRSPKKSNYKAASVEETTPVG</sequence>
<feature type="domain" description="DUF6604" evidence="2">
    <location>
        <begin position="14"/>
        <end position="267"/>
    </location>
</feature>
<evidence type="ECO:0000313" key="3">
    <source>
        <dbReference type="EMBL" id="KAK5937508.1"/>
    </source>
</evidence>
<dbReference type="InterPro" id="IPR046539">
    <property type="entry name" value="DUF6604"/>
</dbReference>
<organism evidence="3 4">
    <name type="scientific">Knufia obscura</name>
    <dbReference type="NCBI Taxonomy" id="1635080"/>
    <lineage>
        <taxon>Eukaryota</taxon>
        <taxon>Fungi</taxon>
        <taxon>Dikarya</taxon>
        <taxon>Ascomycota</taxon>
        <taxon>Pezizomycotina</taxon>
        <taxon>Eurotiomycetes</taxon>
        <taxon>Chaetothyriomycetidae</taxon>
        <taxon>Chaetothyriales</taxon>
        <taxon>Trichomeriaceae</taxon>
        <taxon>Knufia</taxon>
    </lineage>
</organism>
<dbReference type="GeneID" id="90003577"/>
<dbReference type="PANTHER" id="PTHR38795">
    <property type="entry name" value="DUF6604 DOMAIN-CONTAINING PROTEIN"/>
    <property type="match status" value="1"/>
</dbReference>
<accession>A0ABR0RBB0</accession>
<evidence type="ECO:0000256" key="1">
    <source>
        <dbReference type="SAM" id="MobiDB-lite"/>
    </source>
</evidence>
<proteinExistence type="predicted"/>
<dbReference type="EMBL" id="JAVHJV010000016">
    <property type="protein sequence ID" value="KAK5937508.1"/>
    <property type="molecule type" value="Genomic_DNA"/>
</dbReference>